<dbReference type="CDD" id="cd00519">
    <property type="entry name" value="Lipase_3"/>
    <property type="match status" value="1"/>
</dbReference>
<proteinExistence type="predicted"/>
<dbReference type="GO" id="GO:0006629">
    <property type="term" value="P:lipid metabolic process"/>
    <property type="evidence" value="ECO:0007669"/>
    <property type="project" value="InterPro"/>
</dbReference>
<organism evidence="4 5">
    <name type="scientific">Faucicola atlantae</name>
    <dbReference type="NCBI Taxonomy" id="34059"/>
    <lineage>
        <taxon>Bacteria</taxon>
        <taxon>Pseudomonadati</taxon>
        <taxon>Pseudomonadota</taxon>
        <taxon>Gammaproteobacteria</taxon>
        <taxon>Moraxellales</taxon>
        <taxon>Moraxellaceae</taxon>
        <taxon>Faucicola</taxon>
    </lineage>
</organism>
<protein>
    <recommendedName>
        <fullName evidence="3">Fungal lipase-type domain-containing protein</fullName>
    </recommendedName>
</protein>
<feature type="region of interest" description="Disordered" evidence="1">
    <location>
        <begin position="384"/>
        <end position="403"/>
    </location>
</feature>
<dbReference type="Proteomes" id="UP000092508">
    <property type="component" value="Unassembled WGS sequence"/>
</dbReference>
<feature type="signal peptide" evidence="2">
    <location>
        <begin position="1"/>
        <end position="30"/>
    </location>
</feature>
<feature type="domain" description="Fungal lipase-type" evidence="3">
    <location>
        <begin position="97"/>
        <end position="252"/>
    </location>
</feature>
<reference evidence="4 5" key="1">
    <citation type="submission" date="2016-06" db="EMBL/GenBank/DDBJ databases">
        <title>Draft genome of Moraxella atlantae CCUG 66109.</title>
        <authorList>
            <person name="Salva-Serra F."/>
            <person name="Engstrom-Jakobsson H."/>
            <person name="Thorell K."/>
            <person name="Gonzales-Siles L."/>
            <person name="Karlsson R."/>
            <person name="Boulund F."/>
            <person name="Engstrand L."/>
            <person name="Kristiansson E."/>
            <person name="Moore E."/>
        </authorList>
    </citation>
    <scope>NUCLEOTIDE SEQUENCE [LARGE SCALE GENOMIC DNA]</scope>
    <source>
        <strain evidence="4 5">CCUG 66109</strain>
    </source>
</reference>
<dbReference type="Pfam" id="PF01764">
    <property type="entry name" value="Lipase_3"/>
    <property type="match status" value="1"/>
</dbReference>
<evidence type="ECO:0000259" key="3">
    <source>
        <dbReference type="Pfam" id="PF01764"/>
    </source>
</evidence>
<dbReference type="EMBL" id="LZMZ01000027">
    <property type="protein sequence ID" value="OBX76786.1"/>
    <property type="molecule type" value="Genomic_DNA"/>
</dbReference>
<evidence type="ECO:0000256" key="2">
    <source>
        <dbReference type="SAM" id="SignalP"/>
    </source>
</evidence>
<name>A0A1B8QBH2_9GAMM</name>
<dbReference type="SUPFAM" id="SSF53474">
    <property type="entry name" value="alpha/beta-Hydrolases"/>
    <property type="match status" value="1"/>
</dbReference>
<dbReference type="OrthoDB" id="270177at2"/>
<dbReference type="STRING" id="34059.A9308_07605"/>
<dbReference type="InterPro" id="IPR002921">
    <property type="entry name" value="Fungal_lipase-type"/>
</dbReference>
<accession>A0A1B8QBH2</accession>
<dbReference type="AlphaFoldDB" id="A0A1B8QBH2"/>
<dbReference type="InterPro" id="IPR029058">
    <property type="entry name" value="AB_hydrolase_fold"/>
</dbReference>
<evidence type="ECO:0000313" key="5">
    <source>
        <dbReference type="Proteomes" id="UP000092508"/>
    </source>
</evidence>
<comment type="caution">
    <text evidence="4">The sequence shown here is derived from an EMBL/GenBank/DDBJ whole genome shotgun (WGS) entry which is preliminary data.</text>
</comment>
<sequence length="403" mass="45488">MMITQTIQQAIKPFAVLACILLAHSQTAQATLTPGFDAKEYMTLMALFDDTFDNNTRFDASDVQNALQDYRRVYIAPEVAFKNRWALFVNDAQKTAVIAIRGTIQDTDSWAANYFFAMIPAQGALQVGERSLPYKFADNPQSAVHAGWAIATLAMADDVEAQIKQQYARGIKDFNIFGHSQGAALTYLMTSYLKYRQQAGFLPRDIVFKTYSSAAPKPGNLQYAYDYDFLTRNGWGYRIVNSADWVTETPFTVQSVQSLADTNPLAHPEQLGKANPLLKKAVGKLIKYPVKTQALYTKYFGSGVFKLKVQQLMPNLQEPNYVQDLNYTPAGAPIVLMPDAAFAATFTQQPNLSERDQIWLNHKNAVYYWLVKHWYLKDKRYLKDKHGQNPKQDNPPTTAKQAN</sequence>
<dbReference type="RefSeq" id="WP_067237169.1">
    <property type="nucleotide sequence ID" value="NZ_LZMZ01000027.1"/>
</dbReference>
<evidence type="ECO:0000256" key="1">
    <source>
        <dbReference type="SAM" id="MobiDB-lite"/>
    </source>
</evidence>
<evidence type="ECO:0000313" key="4">
    <source>
        <dbReference type="EMBL" id="OBX76786.1"/>
    </source>
</evidence>
<feature type="compositionally biased region" description="Polar residues" evidence="1">
    <location>
        <begin position="389"/>
        <end position="403"/>
    </location>
</feature>
<feature type="chain" id="PRO_5008612253" description="Fungal lipase-type domain-containing protein" evidence="2">
    <location>
        <begin position="31"/>
        <end position="403"/>
    </location>
</feature>
<dbReference type="Gene3D" id="3.40.50.1820">
    <property type="entry name" value="alpha/beta hydrolase"/>
    <property type="match status" value="1"/>
</dbReference>
<keyword evidence="2" id="KW-0732">Signal</keyword>
<gene>
    <name evidence="4" type="ORF">A9308_07605</name>
</gene>